<comment type="caution">
    <text evidence="1">The sequence shown here is derived from an EMBL/GenBank/DDBJ whole genome shotgun (WGS) entry which is preliminary data.</text>
</comment>
<protein>
    <submittedName>
        <fullName evidence="1">Fungal-specific transcription factor domain-containing protein</fullName>
    </submittedName>
</protein>
<proteinExistence type="predicted"/>
<name>A0ACC0D2J9_9PEZI</name>
<gene>
    <name evidence="1" type="ORF">F4821DRAFT_122186</name>
</gene>
<dbReference type="EMBL" id="MU394312">
    <property type="protein sequence ID" value="KAI6086798.1"/>
    <property type="molecule type" value="Genomic_DNA"/>
</dbReference>
<keyword evidence="2" id="KW-1185">Reference proteome</keyword>
<organism evidence="1 2">
    <name type="scientific">Hypoxylon rubiginosum</name>
    <dbReference type="NCBI Taxonomy" id="110542"/>
    <lineage>
        <taxon>Eukaryota</taxon>
        <taxon>Fungi</taxon>
        <taxon>Dikarya</taxon>
        <taxon>Ascomycota</taxon>
        <taxon>Pezizomycotina</taxon>
        <taxon>Sordariomycetes</taxon>
        <taxon>Xylariomycetidae</taxon>
        <taxon>Xylariales</taxon>
        <taxon>Hypoxylaceae</taxon>
        <taxon>Hypoxylon</taxon>
    </lineage>
</organism>
<dbReference type="Proteomes" id="UP001497680">
    <property type="component" value="Unassembled WGS sequence"/>
</dbReference>
<accession>A0ACC0D2J9</accession>
<sequence length="554" mass="61651">MMALRQQPGIACEHCRKKKIRCNRARPVCGNCFVTGTECIYIKTRPKRGPKKGQLQALRARVAHLEHCLLEQSSTNGELHEPGEFIIKNDNARPLGVSQLPDDESTRWGGFLFSDLSSHVDDNIYSVVNDIVSPNLRSDPKLDSPDYMLTPPFLSPIGDDNLIAGTKCSEGEGTDTDKAPCDELDSNFISDPTSISTFASSPTEATTIGSAPSQPFLRSSYLPEIPSHDTETLMRGGTGSQLEAELDQLYFDRVHALIPLIHRTSYFSWSRQPNKSDVRSVLQSAMRALAAAASASLQQLGESLYMETRQRLVKLHDAHEQDWTGNAPLEQIQAWLLLAHYEFMCKPYRRAIMTAGHAFRLVQIALLHQVDAYDPGVALDGSEATPDNCGVEAEQKRRTFWVAYCLDRCAGLHCACPLTFHEDAIRTRLPAPEVDFENSRPVCTEFLSGNITASDQRMSSSFTACIIFLTLWGRCMAHRQGIQTDDTLELCAQYECLNDIVDTRRTQLQQYSSTVGVLADPMLVFACLIATLSSSASPTLCYRVRLSQLRNINY</sequence>
<evidence type="ECO:0000313" key="1">
    <source>
        <dbReference type="EMBL" id="KAI6086798.1"/>
    </source>
</evidence>
<evidence type="ECO:0000313" key="2">
    <source>
        <dbReference type="Proteomes" id="UP001497680"/>
    </source>
</evidence>
<reference evidence="1 2" key="1">
    <citation type="journal article" date="2022" name="New Phytol.">
        <title>Ecological generalism drives hyperdiversity of secondary metabolite gene clusters in xylarialean endophytes.</title>
        <authorList>
            <person name="Franco M.E.E."/>
            <person name="Wisecaver J.H."/>
            <person name="Arnold A.E."/>
            <person name="Ju Y.M."/>
            <person name="Slot J.C."/>
            <person name="Ahrendt S."/>
            <person name="Moore L.P."/>
            <person name="Eastman K.E."/>
            <person name="Scott K."/>
            <person name="Konkel Z."/>
            <person name="Mondo S.J."/>
            <person name="Kuo A."/>
            <person name="Hayes R.D."/>
            <person name="Haridas S."/>
            <person name="Andreopoulos B."/>
            <person name="Riley R."/>
            <person name="LaButti K."/>
            <person name="Pangilinan J."/>
            <person name="Lipzen A."/>
            <person name="Amirebrahimi M."/>
            <person name="Yan J."/>
            <person name="Adam C."/>
            <person name="Keymanesh K."/>
            <person name="Ng V."/>
            <person name="Louie K."/>
            <person name="Northen T."/>
            <person name="Drula E."/>
            <person name="Henrissat B."/>
            <person name="Hsieh H.M."/>
            <person name="Youens-Clark K."/>
            <person name="Lutzoni F."/>
            <person name="Miadlikowska J."/>
            <person name="Eastwood D.C."/>
            <person name="Hamelin R.C."/>
            <person name="Grigoriev I.V."/>
            <person name="U'Ren J.M."/>
        </authorList>
    </citation>
    <scope>NUCLEOTIDE SEQUENCE [LARGE SCALE GENOMIC DNA]</scope>
    <source>
        <strain evidence="1 2">ER1909</strain>
    </source>
</reference>